<accession>A0A853DFS6</accession>
<feature type="domain" description="Protein kinase" evidence="2">
    <location>
        <begin position="14"/>
        <end position="259"/>
    </location>
</feature>
<dbReference type="SUPFAM" id="SSF158745">
    <property type="entry name" value="LanC-like"/>
    <property type="match status" value="1"/>
</dbReference>
<evidence type="ECO:0000256" key="1">
    <source>
        <dbReference type="PIRSR" id="PIRSR607822-1"/>
    </source>
</evidence>
<dbReference type="Gene3D" id="1.50.10.10">
    <property type="match status" value="1"/>
</dbReference>
<dbReference type="GO" id="GO:0031179">
    <property type="term" value="P:peptide modification"/>
    <property type="evidence" value="ECO:0007669"/>
    <property type="project" value="InterPro"/>
</dbReference>
<dbReference type="GO" id="GO:0046872">
    <property type="term" value="F:metal ion binding"/>
    <property type="evidence" value="ECO:0007669"/>
    <property type="project" value="UniProtKB-KW"/>
</dbReference>
<name>A0A853DFS6_9MICO</name>
<dbReference type="InterPro" id="IPR012341">
    <property type="entry name" value="6hp_glycosidase-like_sf"/>
</dbReference>
<dbReference type="SMART" id="SM01260">
    <property type="entry name" value="LANC_like"/>
    <property type="match status" value="1"/>
</dbReference>
<evidence type="ECO:0000313" key="4">
    <source>
        <dbReference type="Proteomes" id="UP000571817"/>
    </source>
</evidence>
<dbReference type="InterPro" id="IPR011009">
    <property type="entry name" value="Kinase-like_dom_sf"/>
</dbReference>
<organism evidence="3 4">
    <name type="scientific">Allobranchiibius huperziae</name>
    <dbReference type="NCBI Taxonomy" id="1874116"/>
    <lineage>
        <taxon>Bacteria</taxon>
        <taxon>Bacillati</taxon>
        <taxon>Actinomycetota</taxon>
        <taxon>Actinomycetes</taxon>
        <taxon>Micrococcales</taxon>
        <taxon>Dermacoccaceae</taxon>
        <taxon>Allobranchiibius</taxon>
    </lineage>
</organism>
<protein>
    <submittedName>
        <fullName evidence="3">Serine/threonine-protein kinase</fullName>
        <ecNumber evidence="3">2.7.11.1</ecNumber>
    </submittedName>
</protein>
<dbReference type="Pfam" id="PF05147">
    <property type="entry name" value="LANC_like"/>
    <property type="match status" value="1"/>
</dbReference>
<dbReference type="EC" id="2.7.11.1" evidence="3"/>
<keyword evidence="4" id="KW-1185">Reference proteome</keyword>
<keyword evidence="3" id="KW-0808">Transferase</keyword>
<gene>
    <name evidence="3" type="ORF">HNR15_001846</name>
</gene>
<dbReference type="AlphaFoldDB" id="A0A853DFS6"/>
<dbReference type="GO" id="GO:0005975">
    <property type="term" value="P:carbohydrate metabolic process"/>
    <property type="evidence" value="ECO:0007669"/>
    <property type="project" value="InterPro"/>
</dbReference>
<dbReference type="PRINTS" id="PR01950">
    <property type="entry name" value="LANCSUPER"/>
</dbReference>
<keyword evidence="1" id="KW-0862">Zinc</keyword>
<dbReference type="GO" id="GO:0005524">
    <property type="term" value="F:ATP binding"/>
    <property type="evidence" value="ECO:0007669"/>
    <property type="project" value="InterPro"/>
</dbReference>
<dbReference type="PANTHER" id="PTHR12736:SF7">
    <property type="entry name" value="LANC-LIKE PROTEIN 3"/>
    <property type="match status" value="1"/>
</dbReference>
<feature type="binding site" evidence="1">
    <location>
        <position position="527"/>
    </location>
    <ligand>
        <name>Zn(2+)</name>
        <dbReference type="ChEBI" id="CHEBI:29105"/>
    </ligand>
</feature>
<evidence type="ECO:0000259" key="2">
    <source>
        <dbReference type="PROSITE" id="PS50011"/>
    </source>
</evidence>
<dbReference type="EMBL" id="JACCFW010000001">
    <property type="protein sequence ID" value="NYJ74883.1"/>
    <property type="molecule type" value="Genomic_DNA"/>
</dbReference>
<dbReference type="GO" id="GO:0004674">
    <property type="term" value="F:protein serine/threonine kinase activity"/>
    <property type="evidence" value="ECO:0007669"/>
    <property type="project" value="UniProtKB-EC"/>
</dbReference>
<sequence>MKVDLQRGDRVGDFTVLRRVHSGAHTEIVHARDQNGNLAALKFAADGNEASLAGERSRLLELVGCPLPTVLGHGDFAGAEYLALEWRSGVDVRLAAGDARGDSLRAAVALASDIVRAFASIHQRGVIHGQIHPRHVLVDGDGLVSIVDMAQTAIDVGQLTDPAAARRWLNGDAAHIPTFADEQYSVAALVVLLVTGHAPFAATRSRTELARQVLQGSVPTISQIRGESLPSLDRILRRALHLDPDRRYPSLDSFADALDTSTSPTRTRDVALGPSGDLLASHLADFRAQATALDPATNPIATAPTCSVNYGAAGVAYALIHVARAQSEPELLEAATWWLDVAQHDQGRPDAFYADGLEPGMIGRISPFHTGSGLAVVGARLSHATGDVQGHRRWLATYRDRIRHPTRNPDSTLGRSSVVLGACQALIGADPTWPEVRQLEDDVSALLDQVWRDLGPLSSLEYLGVAHGWAGILYASLLWSDTASWALPEDFHSRLQDLASCAEGLGRGATWPVFSALDRPDTWWGWCNGQAGHVMLWALAYTVLGDERWRRLATSAAWSVVDAPVGVSSLCCGCAGEIYALLSAYRCTGDASWHARAVDKAHQASVDAVLASDAPTPLSLYKGDTGLAILACDLMKPDTSAMPLFEVETGRAP</sequence>
<reference evidence="3 4" key="1">
    <citation type="submission" date="2020-07" db="EMBL/GenBank/DDBJ databases">
        <title>Sequencing the genomes of 1000 actinobacteria strains.</title>
        <authorList>
            <person name="Klenk H.-P."/>
        </authorList>
    </citation>
    <scope>NUCLEOTIDE SEQUENCE [LARGE SCALE GENOMIC DNA]</scope>
    <source>
        <strain evidence="3 4">DSM 29531</strain>
    </source>
</reference>
<dbReference type="PANTHER" id="PTHR12736">
    <property type="entry name" value="LANC-LIKE PROTEIN"/>
    <property type="match status" value="1"/>
</dbReference>
<keyword evidence="3" id="KW-0418">Kinase</keyword>
<dbReference type="PROSITE" id="PS50011">
    <property type="entry name" value="PROTEIN_KINASE_DOM"/>
    <property type="match status" value="1"/>
</dbReference>
<keyword evidence="1" id="KW-0479">Metal-binding</keyword>
<evidence type="ECO:0000313" key="3">
    <source>
        <dbReference type="EMBL" id="NYJ74883.1"/>
    </source>
</evidence>
<proteinExistence type="predicted"/>
<dbReference type="GO" id="GO:0005886">
    <property type="term" value="C:plasma membrane"/>
    <property type="evidence" value="ECO:0007669"/>
    <property type="project" value="TreeGrafter"/>
</dbReference>
<dbReference type="InterPro" id="IPR007822">
    <property type="entry name" value="LANC-like"/>
</dbReference>
<dbReference type="RefSeq" id="WP_179481121.1">
    <property type="nucleotide sequence ID" value="NZ_JACCFW010000001.1"/>
</dbReference>
<dbReference type="SUPFAM" id="SSF56112">
    <property type="entry name" value="Protein kinase-like (PK-like)"/>
    <property type="match status" value="1"/>
</dbReference>
<dbReference type="SMART" id="SM00220">
    <property type="entry name" value="S_TKc"/>
    <property type="match status" value="1"/>
</dbReference>
<comment type="caution">
    <text evidence="3">The sequence shown here is derived from an EMBL/GenBank/DDBJ whole genome shotgun (WGS) entry which is preliminary data.</text>
</comment>
<dbReference type="InterPro" id="IPR000719">
    <property type="entry name" value="Prot_kinase_dom"/>
</dbReference>
<dbReference type="Proteomes" id="UP000571817">
    <property type="component" value="Unassembled WGS sequence"/>
</dbReference>
<dbReference type="Gene3D" id="1.10.510.10">
    <property type="entry name" value="Transferase(Phosphotransferase) domain 1"/>
    <property type="match status" value="1"/>
</dbReference>
<feature type="binding site" evidence="1">
    <location>
        <position position="571"/>
    </location>
    <ligand>
        <name>Zn(2+)</name>
        <dbReference type="ChEBI" id="CHEBI:29105"/>
    </ligand>
</feature>